<dbReference type="Proteomes" id="UP000222183">
    <property type="component" value="Segment"/>
</dbReference>
<dbReference type="EMBL" id="KX223815">
    <property type="protein sequence ID" value="ANO57968.1"/>
    <property type="molecule type" value="Genomic_DNA"/>
</dbReference>
<protein>
    <submittedName>
        <fullName evidence="1">Uncharacterized protein</fullName>
    </submittedName>
</protein>
<keyword evidence="2" id="KW-1185">Reference proteome</keyword>
<gene>
    <name evidence="1" type="ORF">LVP1_g039</name>
</gene>
<name>A0A1S5RCR9_9CAUD</name>
<sequence>MVCFLHRKKKEGYLYEGNFRRTTIKRLKDLKRPNTQIKKMYFLA</sequence>
<proteinExistence type="predicted"/>
<evidence type="ECO:0000313" key="1">
    <source>
        <dbReference type="EMBL" id="ANO57968.1"/>
    </source>
</evidence>
<reference evidence="1 2" key="1">
    <citation type="journal article" date="2016" name="J. Dairy Sci.">
        <title>Characterization and adsorption of Lactobacillus virulent phage P1.</title>
        <authorList>
            <person name="Chen X."/>
            <person name="Xi Y."/>
            <person name="Zhang H."/>
            <person name="Wang Z."/>
            <person name="Fan M."/>
            <person name="Liu Y."/>
            <person name="Wu W."/>
        </authorList>
    </citation>
    <scope>NUCLEOTIDE SEQUENCE [LARGE SCALE GENOMIC DNA]</scope>
</reference>
<evidence type="ECO:0000313" key="2">
    <source>
        <dbReference type="Proteomes" id="UP000222183"/>
    </source>
</evidence>
<organism evidence="1 2">
    <name type="scientific">Lactobacillus phage P1</name>
    <dbReference type="NCBI Taxonomy" id="1846168"/>
    <lineage>
        <taxon>Viruses</taxon>
        <taxon>Duplodnaviria</taxon>
        <taxon>Heunggongvirae</taxon>
        <taxon>Uroviricota</taxon>
        <taxon>Caudoviricetes</taxon>
        <taxon>Tybeckvirinae</taxon>
        <taxon>Maenadvirus</taxon>
        <taxon>Maenadvirus P1</taxon>
    </lineage>
</organism>
<accession>A0A1S5RCR9</accession>